<dbReference type="EMBL" id="SOCP01000017">
    <property type="protein sequence ID" value="TDV42664.1"/>
    <property type="molecule type" value="Genomic_DNA"/>
</dbReference>
<comment type="caution">
    <text evidence="1">The sequence shown here is derived from an EMBL/GenBank/DDBJ whole genome shotgun (WGS) entry which is preliminary data.</text>
</comment>
<evidence type="ECO:0000313" key="2">
    <source>
        <dbReference type="Proteomes" id="UP000294927"/>
    </source>
</evidence>
<evidence type="ECO:0000313" key="1">
    <source>
        <dbReference type="EMBL" id="TDV42664.1"/>
    </source>
</evidence>
<name>A0A4R7V204_9PSEU</name>
<sequence>MSQEAAADMPNRPRVWLVGRVGTTPDPADLPPVRDTRMRTWVPGTDGIYHSADGWHHATWTELHTRYDLVEVA</sequence>
<dbReference type="AlphaFoldDB" id="A0A4R7V204"/>
<gene>
    <name evidence="1" type="ORF">CLV71_117136</name>
</gene>
<accession>A0A4R7V204</accession>
<keyword evidence="2" id="KW-1185">Reference proteome</keyword>
<proteinExistence type="predicted"/>
<organism evidence="1 2">
    <name type="scientific">Actinophytocola oryzae</name>
    <dbReference type="NCBI Taxonomy" id="502181"/>
    <lineage>
        <taxon>Bacteria</taxon>
        <taxon>Bacillati</taxon>
        <taxon>Actinomycetota</taxon>
        <taxon>Actinomycetes</taxon>
        <taxon>Pseudonocardiales</taxon>
        <taxon>Pseudonocardiaceae</taxon>
    </lineage>
</organism>
<protein>
    <submittedName>
        <fullName evidence="1">Uncharacterized protein</fullName>
    </submittedName>
</protein>
<reference evidence="1 2" key="1">
    <citation type="submission" date="2019-03" db="EMBL/GenBank/DDBJ databases">
        <title>Genomic Encyclopedia of Archaeal and Bacterial Type Strains, Phase II (KMG-II): from individual species to whole genera.</title>
        <authorList>
            <person name="Goeker M."/>
        </authorList>
    </citation>
    <scope>NUCLEOTIDE SEQUENCE [LARGE SCALE GENOMIC DNA]</scope>
    <source>
        <strain evidence="1 2">DSM 45499</strain>
    </source>
</reference>
<dbReference type="RefSeq" id="WP_133907261.1">
    <property type="nucleotide sequence ID" value="NZ_SOCP01000017.1"/>
</dbReference>
<dbReference type="OrthoDB" id="3631146at2"/>
<dbReference type="Proteomes" id="UP000294927">
    <property type="component" value="Unassembled WGS sequence"/>
</dbReference>